<keyword evidence="2" id="KW-0677">Repeat</keyword>
<dbReference type="InParanoid" id="A0A1U8A0V4"/>
<keyword evidence="10" id="KW-1185">Reference proteome</keyword>
<evidence type="ECO:0000256" key="5">
    <source>
        <dbReference type="ARBA" id="ARBA00023163"/>
    </source>
</evidence>
<dbReference type="SUPFAM" id="SSF46689">
    <property type="entry name" value="Homeodomain-like"/>
    <property type="match status" value="1"/>
</dbReference>
<keyword evidence="3" id="KW-0805">Transcription regulation</keyword>
<keyword evidence="6" id="KW-0539">Nucleus</keyword>
<dbReference type="InterPro" id="IPR009057">
    <property type="entry name" value="Homeodomain-like_sf"/>
</dbReference>
<feature type="compositionally biased region" description="Polar residues" evidence="7">
    <location>
        <begin position="1"/>
        <end position="13"/>
    </location>
</feature>
<evidence type="ECO:0000313" key="10">
    <source>
        <dbReference type="Proteomes" id="UP000189703"/>
    </source>
</evidence>
<dbReference type="InterPro" id="IPR017930">
    <property type="entry name" value="Myb_dom"/>
</dbReference>
<dbReference type="RefSeq" id="XP_010258320.1">
    <property type="nucleotide sequence ID" value="XM_010260018.1"/>
</dbReference>
<feature type="compositionally biased region" description="Polar residues" evidence="7">
    <location>
        <begin position="444"/>
        <end position="457"/>
    </location>
</feature>
<evidence type="ECO:0000259" key="8">
    <source>
        <dbReference type="PROSITE" id="PS50090"/>
    </source>
</evidence>
<dbReference type="OrthoDB" id="2143914at2759"/>
<dbReference type="GeneID" id="104598105"/>
<dbReference type="GO" id="GO:0000978">
    <property type="term" value="F:RNA polymerase II cis-regulatory region sequence-specific DNA binding"/>
    <property type="evidence" value="ECO:0000318"/>
    <property type="project" value="GO_Central"/>
</dbReference>
<evidence type="ECO:0000259" key="9">
    <source>
        <dbReference type="PROSITE" id="PS51294"/>
    </source>
</evidence>
<keyword evidence="4" id="KW-0238">DNA-binding</keyword>
<dbReference type="SMART" id="SM00717">
    <property type="entry name" value="SANT"/>
    <property type="match status" value="2"/>
</dbReference>
<feature type="domain" description="Myb-like" evidence="8">
    <location>
        <begin position="164"/>
        <end position="210"/>
    </location>
</feature>
<feature type="region of interest" description="Disordered" evidence="7">
    <location>
        <begin position="411"/>
        <end position="457"/>
    </location>
</feature>
<dbReference type="FunFam" id="1.10.10.60:FF:000060">
    <property type="entry name" value="MYB transcription factor"/>
    <property type="match status" value="1"/>
</dbReference>
<organism evidence="10 11">
    <name type="scientific">Nelumbo nucifera</name>
    <name type="common">Sacred lotus</name>
    <dbReference type="NCBI Taxonomy" id="4432"/>
    <lineage>
        <taxon>Eukaryota</taxon>
        <taxon>Viridiplantae</taxon>
        <taxon>Streptophyta</taxon>
        <taxon>Embryophyta</taxon>
        <taxon>Tracheophyta</taxon>
        <taxon>Spermatophyta</taxon>
        <taxon>Magnoliopsida</taxon>
        <taxon>Proteales</taxon>
        <taxon>Nelumbonaceae</taxon>
        <taxon>Nelumbo</taxon>
    </lineage>
</organism>
<comment type="subcellular location">
    <subcellularLocation>
        <location evidence="1">Nucleus</location>
    </subcellularLocation>
</comment>
<evidence type="ECO:0000256" key="7">
    <source>
        <dbReference type="SAM" id="MobiDB-lite"/>
    </source>
</evidence>
<dbReference type="PROSITE" id="PS50090">
    <property type="entry name" value="MYB_LIKE"/>
    <property type="match status" value="2"/>
</dbReference>
<dbReference type="GO" id="GO:0005634">
    <property type="term" value="C:nucleus"/>
    <property type="evidence" value="ECO:0000318"/>
    <property type="project" value="GO_Central"/>
</dbReference>
<dbReference type="STRING" id="4432.A0A1U8A0V4"/>
<dbReference type="OMA" id="PHSGFCA"/>
<evidence type="ECO:0000313" key="11">
    <source>
        <dbReference type="RefSeq" id="XP_010258320.1"/>
    </source>
</evidence>
<dbReference type="KEGG" id="nnu:104598105"/>
<dbReference type="InterPro" id="IPR001005">
    <property type="entry name" value="SANT/Myb"/>
</dbReference>
<feature type="domain" description="HTH myb-type" evidence="9">
    <location>
        <begin position="164"/>
        <end position="210"/>
    </location>
</feature>
<feature type="region of interest" description="Disordered" evidence="7">
    <location>
        <begin position="91"/>
        <end position="124"/>
    </location>
</feature>
<dbReference type="Gene3D" id="1.10.10.60">
    <property type="entry name" value="Homeodomain-like"/>
    <property type="match status" value="2"/>
</dbReference>
<evidence type="ECO:0000256" key="2">
    <source>
        <dbReference type="ARBA" id="ARBA00022737"/>
    </source>
</evidence>
<dbReference type="GO" id="GO:0000981">
    <property type="term" value="F:DNA-binding transcription factor activity, RNA polymerase II-specific"/>
    <property type="evidence" value="ECO:0000318"/>
    <property type="project" value="GO_Central"/>
</dbReference>
<feature type="compositionally biased region" description="Low complexity" evidence="7">
    <location>
        <begin position="38"/>
        <end position="51"/>
    </location>
</feature>
<dbReference type="eggNOG" id="KOG0048">
    <property type="taxonomic scope" value="Eukaryota"/>
</dbReference>
<dbReference type="PANTHER" id="PTHR45614:SF175">
    <property type="entry name" value="TRANSCRIPTION FACTOR MYB105-RELATED"/>
    <property type="match status" value="1"/>
</dbReference>
<evidence type="ECO:0000256" key="6">
    <source>
        <dbReference type="ARBA" id="ARBA00023242"/>
    </source>
</evidence>
<dbReference type="InterPro" id="IPR050560">
    <property type="entry name" value="MYB_TF"/>
</dbReference>
<protein>
    <submittedName>
        <fullName evidence="11">Transcription factor MYB108-like</fullName>
    </submittedName>
</protein>
<dbReference type="Proteomes" id="UP000189703">
    <property type="component" value="Unplaced"/>
</dbReference>
<feature type="compositionally biased region" description="Low complexity" evidence="7">
    <location>
        <begin position="413"/>
        <end position="443"/>
    </location>
</feature>
<feature type="domain" description="Myb-like" evidence="8">
    <location>
        <begin position="211"/>
        <end position="261"/>
    </location>
</feature>
<accession>A0A1U8A0V4</accession>
<feature type="compositionally biased region" description="Basic and acidic residues" evidence="7">
    <location>
        <begin position="102"/>
        <end position="114"/>
    </location>
</feature>
<reference evidence="11" key="1">
    <citation type="submission" date="2025-08" db="UniProtKB">
        <authorList>
            <consortium name="RefSeq"/>
        </authorList>
    </citation>
    <scope>IDENTIFICATION</scope>
</reference>
<dbReference type="AlphaFoldDB" id="A0A1U8A0V4"/>
<dbReference type="PROSITE" id="PS51294">
    <property type="entry name" value="HTH_MYB"/>
    <property type="match status" value="2"/>
</dbReference>
<evidence type="ECO:0000256" key="3">
    <source>
        <dbReference type="ARBA" id="ARBA00023015"/>
    </source>
</evidence>
<dbReference type="PANTHER" id="PTHR45614">
    <property type="entry name" value="MYB PROTEIN-RELATED"/>
    <property type="match status" value="1"/>
</dbReference>
<feature type="region of interest" description="Disordered" evidence="7">
    <location>
        <begin position="1"/>
        <end position="51"/>
    </location>
</feature>
<name>A0A1U8A0V4_NELNU</name>
<evidence type="ECO:0000256" key="1">
    <source>
        <dbReference type="ARBA" id="ARBA00004123"/>
    </source>
</evidence>
<dbReference type="FunFam" id="1.10.10.60:FF:000356">
    <property type="entry name" value="MYB transcription factor"/>
    <property type="match status" value="1"/>
</dbReference>
<dbReference type="Pfam" id="PF13921">
    <property type="entry name" value="Myb_DNA-bind_6"/>
    <property type="match status" value="1"/>
</dbReference>
<keyword evidence="5" id="KW-0804">Transcription</keyword>
<evidence type="ECO:0000256" key="4">
    <source>
        <dbReference type="ARBA" id="ARBA00023125"/>
    </source>
</evidence>
<proteinExistence type="predicted"/>
<dbReference type="GO" id="GO:0006355">
    <property type="term" value="P:regulation of DNA-templated transcription"/>
    <property type="evidence" value="ECO:0000318"/>
    <property type="project" value="GO_Central"/>
</dbReference>
<dbReference type="CDD" id="cd00167">
    <property type="entry name" value="SANT"/>
    <property type="match status" value="2"/>
</dbReference>
<feature type="domain" description="HTH myb-type" evidence="9">
    <location>
        <begin position="211"/>
        <end position="265"/>
    </location>
</feature>
<gene>
    <name evidence="11" type="primary">LOC104598105</name>
</gene>
<sequence>MRMTLQQFSTTIPHQEEEDMTNDHHMYGNAPDQSNGLSSYSSTTSTSSPCSSSMGMFADIGSLSINPKSASQESNDCKSFDKDNRRGGWAFPFMGNSTSSLEDPHNSESDDAKVSESSNGFGENNAIAQDKYNKHPHNFNEENPNVNSVNGKELDSGQSKLCARGHWRPAEDSKLKELVALYGPQNWNLIAEKLEGRSGKSCRLRWFNQLDPRINRRAFTEEEEERLMAAHRLYGNKWAMIARLFPGRTDNAVKNHWHVIMARKYREQSSAYRRRKFNQTVSRRLEENGSFACRDASTTITDSNCLNLYNGSFNNSSPFPFAALFGGGVSGSNGLPHVTSGDDSAPFPRREMLLGSSSRNNFPPHSGFCAEQVPFDFFSGTKNHGMTGLFGQNRQWDRPSDDSSTFTGFYTTQSPMMPMQQSDQYQPSSFSDSTTSTSQLSVTEASSSVADNSRTSHFESTISPPFIDFLGVGAT</sequence>